<feature type="non-terminal residue" evidence="1">
    <location>
        <position position="63"/>
    </location>
</feature>
<evidence type="ECO:0000313" key="2">
    <source>
        <dbReference type="Proteomes" id="UP000789920"/>
    </source>
</evidence>
<proteinExistence type="predicted"/>
<accession>A0ACA9SXZ2</accession>
<sequence length="63" mass="7653">KRKQKKQILANDKSDNYYEDNTDELFNELEYENKELEEFESFSSNCVSSDEENTMKMNKDERM</sequence>
<name>A0ACA9SXZ2_9GLOM</name>
<comment type="caution">
    <text evidence="1">The sequence shown here is derived from an EMBL/GenBank/DDBJ whole genome shotgun (WGS) entry which is preliminary data.</text>
</comment>
<dbReference type="Proteomes" id="UP000789920">
    <property type="component" value="Unassembled WGS sequence"/>
</dbReference>
<feature type="non-terminal residue" evidence="1">
    <location>
        <position position="1"/>
    </location>
</feature>
<protein>
    <submittedName>
        <fullName evidence="1">35066_t:CDS:1</fullName>
    </submittedName>
</protein>
<keyword evidence="2" id="KW-1185">Reference proteome</keyword>
<gene>
    <name evidence="1" type="ORF">RPERSI_LOCUS36838</name>
</gene>
<dbReference type="EMBL" id="CAJVQC010179305">
    <property type="protein sequence ID" value="CAG8851983.1"/>
    <property type="molecule type" value="Genomic_DNA"/>
</dbReference>
<evidence type="ECO:0000313" key="1">
    <source>
        <dbReference type="EMBL" id="CAG8851983.1"/>
    </source>
</evidence>
<reference evidence="1" key="1">
    <citation type="submission" date="2021-06" db="EMBL/GenBank/DDBJ databases">
        <authorList>
            <person name="Kallberg Y."/>
            <person name="Tangrot J."/>
            <person name="Rosling A."/>
        </authorList>
    </citation>
    <scope>NUCLEOTIDE SEQUENCE</scope>
    <source>
        <strain evidence="1">MA461A</strain>
    </source>
</reference>
<organism evidence="1 2">
    <name type="scientific">Racocetra persica</name>
    <dbReference type="NCBI Taxonomy" id="160502"/>
    <lineage>
        <taxon>Eukaryota</taxon>
        <taxon>Fungi</taxon>
        <taxon>Fungi incertae sedis</taxon>
        <taxon>Mucoromycota</taxon>
        <taxon>Glomeromycotina</taxon>
        <taxon>Glomeromycetes</taxon>
        <taxon>Diversisporales</taxon>
        <taxon>Gigasporaceae</taxon>
        <taxon>Racocetra</taxon>
    </lineage>
</organism>